<protein>
    <submittedName>
        <fullName evidence="1">HNHc domain containing protein</fullName>
    </submittedName>
</protein>
<dbReference type="InterPro" id="IPR003615">
    <property type="entry name" value="HNH_nuc"/>
</dbReference>
<name>A0A6J7WAS4_9CAUD</name>
<sequence>MIIINRQDAKGQGLTRYFTGKPCIHGHVDERLVVNKTCLTCSAISTEKAKAKKPQKYHMLRKDWRQSNPTKSAAYTRKYIAKNKGERNLWTANYRSAKDARQPSWLNAGHLFEMESIYNYCAALRSAGLDYHVDHIVPLRGGNVSGLHVPWNLQVITGSENMSKGNRFNG</sequence>
<accession>A0A6J7WAS4</accession>
<gene>
    <name evidence="1" type="ORF">UFOVP172_14</name>
</gene>
<proteinExistence type="predicted"/>
<evidence type="ECO:0000313" key="1">
    <source>
        <dbReference type="EMBL" id="CAB5194577.1"/>
    </source>
</evidence>
<organism evidence="1">
    <name type="scientific">uncultured Caudovirales phage</name>
    <dbReference type="NCBI Taxonomy" id="2100421"/>
    <lineage>
        <taxon>Viruses</taxon>
        <taxon>Duplodnaviria</taxon>
        <taxon>Heunggongvirae</taxon>
        <taxon>Uroviricota</taxon>
        <taxon>Caudoviricetes</taxon>
        <taxon>Peduoviridae</taxon>
        <taxon>Maltschvirus</taxon>
        <taxon>Maltschvirus maltsch</taxon>
    </lineage>
</organism>
<dbReference type="Gene3D" id="1.10.30.50">
    <property type="match status" value="1"/>
</dbReference>
<dbReference type="EMBL" id="LR798225">
    <property type="protein sequence ID" value="CAB5194577.1"/>
    <property type="molecule type" value="Genomic_DNA"/>
</dbReference>
<dbReference type="CDD" id="cd00085">
    <property type="entry name" value="HNHc"/>
    <property type="match status" value="1"/>
</dbReference>
<reference evidence="1" key="1">
    <citation type="submission" date="2020-05" db="EMBL/GenBank/DDBJ databases">
        <authorList>
            <person name="Chiriac C."/>
            <person name="Salcher M."/>
            <person name="Ghai R."/>
            <person name="Kavagutti S V."/>
        </authorList>
    </citation>
    <scope>NUCLEOTIDE SEQUENCE</scope>
</reference>